<keyword evidence="8" id="KW-1145">T=7 icosahedral capsid protein</keyword>
<dbReference type="HAMAP" id="MF_04002">
    <property type="entry name" value="PPV_L1"/>
    <property type="match status" value="1"/>
</dbReference>
<dbReference type="InterPro" id="IPR011222">
    <property type="entry name" value="dsDNA_vir_gr_I_capsid"/>
</dbReference>
<comment type="subcellular location">
    <subcellularLocation>
        <location evidence="7">Virion</location>
    </subcellularLocation>
    <subcellularLocation>
        <location evidence="7">Host nucleus</location>
    </subcellularLocation>
</comment>
<evidence type="ECO:0000256" key="3">
    <source>
        <dbReference type="ARBA" id="ARBA00022804"/>
    </source>
</evidence>
<dbReference type="GO" id="GO:0005198">
    <property type="term" value="F:structural molecule activity"/>
    <property type="evidence" value="ECO:0007669"/>
    <property type="project" value="UniProtKB-UniRule"/>
</dbReference>
<keyword evidence="7" id="KW-1015">Disulfide bond</keyword>
<evidence type="ECO:0000256" key="6">
    <source>
        <dbReference type="ARBA" id="ARBA00023296"/>
    </source>
</evidence>
<dbReference type="GO" id="GO:0042025">
    <property type="term" value="C:host cell nucleus"/>
    <property type="evidence" value="ECO:0007669"/>
    <property type="project" value="UniProtKB-SubCell"/>
</dbReference>
<comment type="function">
    <text evidence="7 8">Forms an icosahedral capsid with a T=7 symmetry and a 50 nm diameter. The capsid is composed of 72 pentamers linked to each other by disulfide bonds and associated with L2 proteins. Binds to heparan sulfate proteoglycans on cell surface of basal layer keratinocytes to provide initial virion attachment. This binding mediates a conformational change in the virus capsid that facilitates efficient infection. The virion enters the host cell via endocytosis. During virus trafficking, L1 protein dissociates from the viral DNA and the genomic DNA is released to the host nucleus. The virion assembly takes place within the cell nucleus. Encapsulates the genomic DNA together with protein L2.</text>
</comment>
<reference evidence="9" key="1">
    <citation type="journal article" date="2018" name="Nat. Med.">
        <title>Expanded skin virome in DOCK8-deficient patients.</title>
        <authorList>
            <consortium name="NISC Comparative Sequencing Program"/>
            <person name="Tirosh O."/>
            <person name="Conlan S."/>
            <person name="Deming C."/>
            <person name="Lee-Lin S.Q."/>
            <person name="Huang X."/>
            <person name="Su H.C."/>
            <person name="Freeman A.F."/>
            <person name="Segre J.A."/>
            <person name="Kong H.H."/>
        </authorList>
    </citation>
    <scope>NUCLEOTIDE SEQUENCE</scope>
    <source>
        <strain evidence="9">HPV-mSK_096</strain>
    </source>
</reference>
<accession>A0A385PPV6</accession>
<keyword evidence="7" id="KW-1164">Virus endocytosis by host</keyword>
<dbReference type="EMBL" id="MH777239">
    <property type="protein sequence ID" value="AYA93922.1"/>
    <property type="molecule type" value="Genomic_DNA"/>
</dbReference>
<dbReference type="PRINTS" id="PR00865">
    <property type="entry name" value="HPVCAPSIDL1"/>
</dbReference>
<sequence>MAVWARENGKFYLPPSKPTARVLSTDEYVTETNIFFHAATDRLLTVGHPFFNVTDGQNKVVVPKVSAQQFRVFRLMFPDPNRFALIDPDIYNPERERLVWKLKGIEVGRGGPLGVSCTGNPYFNKFVDVENPNGYPPEDTNDNRVDMAFDPKQNQVFIVGCTPPLGEYWDVTKSCEDRPLNKGDCPPIERKTGYIEDGDMGDIGFGAVNNKTFYEDRSGVPLEIINDITKWPDFLKMSKEIYGDSMFFFGRKEQVYARHFYTRAGVVGDAIPMEDNDFYIAKTGNTIASHIYSTTPSGSLNSTDGQLFNKPFWLQRAQGMNNGICWGNQCFVTVLDNTRNTNFTLSIYKENDPITPASNYKSQDFRQYLRHIECFELEVVMQLCKVSLDPDVLAHINVMNPTILDEWDLAFVPPPPTGIEDAYRYITSWATRCPTAEPDKEKTDPYAKFNFWKIDLTEKFTSDLGQTSLGRRFMYQTGILSRKRLRTDITAPKGSRKTIKRKRTK</sequence>
<proteinExistence type="inferred from homology"/>
<evidence type="ECO:0000313" key="9">
    <source>
        <dbReference type="EMBL" id="AYA93922.1"/>
    </source>
</evidence>
<organism evidence="9">
    <name type="scientific">Human papillomavirus</name>
    <dbReference type="NCBI Taxonomy" id="10566"/>
    <lineage>
        <taxon>Viruses</taxon>
        <taxon>Monodnaviria</taxon>
        <taxon>Shotokuvirae</taxon>
        <taxon>Cossaviricota</taxon>
        <taxon>Papovaviricetes</taxon>
        <taxon>Zurhausenvirales</taxon>
        <taxon>Papillomaviridae</taxon>
    </lineage>
</organism>
<dbReference type="InterPro" id="IPR036973">
    <property type="entry name" value="Capsid_L1_sf_Papillomavir"/>
</dbReference>
<dbReference type="InterPro" id="IPR002210">
    <property type="entry name" value="Capsid_L1_Papillomavir"/>
</dbReference>
<evidence type="ECO:0000256" key="8">
    <source>
        <dbReference type="RuleBase" id="RU361248"/>
    </source>
</evidence>
<keyword evidence="3 7" id="KW-1161">Viral attachment to host cell</keyword>
<keyword evidence="4 7" id="KW-0946">Virion</keyword>
<dbReference type="Gene3D" id="2.60.175.20">
    <property type="entry name" value="Major capsid L1 (late) superfamily, Papillomavirus"/>
    <property type="match status" value="2"/>
</dbReference>
<dbReference type="SUPFAM" id="SSF88648">
    <property type="entry name" value="Group I dsDNA viruses"/>
    <property type="match status" value="1"/>
</dbReference>
<evidence type="ECO:0000256" key="5">
    <source>
        <dbReference type="ARBA" id="ARBA00022921"/>
    </source>
</evidence>
<dbReference type="Pfam" id="PF00500">
    <property type="entry name" value="Late_protein_L1"/>
    <property type="match status" value="1"/>
</dbReference>
<dbReference type="GO" id="GO:0019062">
    <property type="term" value="P:virion attachment to host cell"/>
    <property type="evidence" value="ECO:0007669"/>
    <property type="project" value="UniProtKB-UniRule"/>
</dbReference>
<keyword evidence="7" id="KW-1162">Viral penetration into host cytoplasm</keyword>
<comment type="similarity">
    <text evidence="7 8">Belongs to the papillomaviridae L1 protein family.</text>
</comment>
<keyword evidence="1 7" id="KW-0167">Capsid protein</keyword>
<evidence type="ECO:0000256" key="1">
    <source>
        <dbReference type="ARBA" id="ARBA00022561"/>
    </source>
</evidence>
<gene>
    <name evidence="7 8" type="primary">L1</name>
</gene>
<feature type="disulfide bond" description="Interchain (with Cys-175)" evidence="7">
    <location>
        <position position="433"/>
    </location>
</feature>
<evidence type="ECO:0000256" key="7">
    <source>
        <dbReference type="HAMAP-Rule" id="MF_04002"/>
    </source>
</evidence>
<protein>
    <recommendedName>
        <fullName evidence="7 8">Major capsid protein L1</fullName>
    </recommendedName>
</protein>
<feature type="disulfide bond" description="Interchain (with Cys-433)" evidence="7">
    <location>
        <position position="175"/>
    </location>
</feature>
<name>A0A385PPV6_9PAPI</name>
<dbReference type="GO" id="GO:0039620">
    <property type="term" value="C:T=7 icosahedral viral capsid"/>
    <property type="evidence" value="ECO:0007669"/>
    <property type="project" value="UniProtKB-UniRule"/>
</dbReference>
<evidence type="ECO:0000256" key="2">
    <source>
        <dbReference type="ARBA" id="ARBA00022581"/>
    </source>
</evidence>
<comment type="subunit">
    <text evidence="7">Self-assembles into homopentamers. The capsid has an icosahedral symmetry and consists of 72 capsomers, with each capsomer being a pentamer of L1. Interacts with the minor capsid protein L2; this interaction is necessary for viral genome encapsidation. Interacts with protein E2; this interaction enhances E2-dependent replication and transcription activation.</text>
</comment>
<keyword evidence="2 7" id="KW-0945">Host-virus interaction</keyword>
<evidence type="ECO:0000256" key="4">
    <source>
        <dbReference type="ARBA" id="ARBA00022844"/>
    </source>
</evidence>
<keyword evidence="5 7" id="KW-0426">Late protein</keyword>
<keyword evidence="6 7" id="KW-1160">Virus entry into host cell</keyword>
<dbReference type="GO" id="GO:0075509">
    <property type="term" value="P:endocytosis involved in viral entry into host cell"/>
    <property type="evidence" value="ECO:0007669"/>
    <property type="project" value="UniProtKB-KW"/>
</dbReference>
<keyword evidence="7" id="KW-1048">Host nucleus</keyword>